<name>Q5HLS9_STAEQ</name>
<proteinExistence type="predicted"/>
<accession>Q5HLS9</accession>
<dbReference type="EMBL" id="CP000029">
    <property type="protein sequence ID" value="AAW55224.1"/>
    <property type="molecule type" value="Genomic_DNA"/>
</dbReference>
<dbReference type="HOGENOM" id="CLU_3391507_0_0_9"/>
<evidence type="ECO:0000313" key="1">
    <source>
        <dbReference type="EMBL" id="AAW55224.1"/>
    </source>
</evidence>
<evidence type="ECO:0000313" key="2">
    <source>
        <dbReference type="Proteomes" id="UP000000531"/>
    </source>
</evidence>
<sequence length="32" mass="3888">MCTELFRLLYNLYYQKDFNMSVIKKQENILAG</sequence>
<dbReference type="AlphaFoldDB" id="Q5HLS9"/>
<dbReference type="KEGG" id="ser:SERP1903"/>
<organism evidence="1 2">
    <name type="scientific">Staphylococcus epidermidis (strain ATCC 35984 / DSM 28319 / BCRC 17069 / CCUG 31568 / BM 3577 / RP62A)</name>
    <dbReference type="NCBI Taxonomy" id="176279"/>
    <lineage>
        <taxon>Bacteria</taxon>
        <taxon>Bacillati</taxon>
        <taxon>Bacillota</taxon>
        <taxon>Bacilli</taxon>
        <taxon>Bacillales</taxon>
        <taxon>Staphylococcaceae</taxon>
        <taxon>Staphylococcus</taxon>
    </lineage>
</organism>
<gene>
    <name evidence="1" type="ordered locus">SERP1903</name>
</gene>
<dbReference type="STRING" id="176279.SERP1903"/>
<reference evidence="1 2" key="1">
    <citation type="journal article" date="2005" name="J. Bacteriol.">
        <title>Insights on evolution of virulence and resistance from the complete genome analysis of an early methicillin-resistant Staphylococcus aureus strain and a biofilm-producing methicillin-resistant Staphylococcus epidermidis strain.</title>
        <authorList>
            <person name="Gill S.R."/>
            <person name="Fouts D.E."/>
            <person name="Archer G.L."/>
            <person name="Mongodin E.F."/>
            <person name="Deboy R.T."/>
            <person name="Ravel J."/>
            <person name="Paulsen I.T."/>
            <person name="Kolonay J.F."/>
            <person name="Brinkac L."/>
            <person name="Beanan M."/>
            <person name="Dodson R.J."/>
            <person name="Daugherty S.C."/>
            <person name="Madupu R."/>
            <person name="Angiuoli S.V."/>
            <person name="Durkin A.S."/>
            <person name="Haft D.H."/>
            <person name="Vamathevan J."/>
            <person name="Khouri H."/>
            <person name="Utterback T."/>
            <person name="Lee C."/>
            <person name="Dimitrov G."/>
            <person name="Jiang L."/>
            <person name="Qin H."/>
            <person name="Weidman J."/>
            <person name="Tran K."/>
            <person name="Kang K."/>
            <person name="Hance I.R."/>
            <person name="Nelson K.E."/>
            <person name="Fraser C.M."/>
        </authorList>
    </citation>
    <scope>NUCLEOTIDE SEQUENCE [LARGE SCALE GENOMIC DNA]</scope>
    <source>
        <strain evidence="2">ATCC 35984 / RP62A</strain>
    </source>
</reference>
<keyword evidence="2" id="KW-1185">Reference proteome</keyword>
<protein>
    <submittedName>
        <fullName evidence="1">Uncharacterized protein</fullName>
    </submittedName>
</protein>
<dbReference type="Proteomes" id="UP000000531">
    <property type="component" value="Chromosome"/>
</dbReference>